<accession>D1PR09</accession>
<evidence type="ECO:0000256" key="1">
    <source>
        <dbReference type="SAM" id="Phobius"/>
    </source>
</evidence>
<protein>
    <submittedName>
        <fullName evidence="3">PAP2 family protein</fullName>
    </submittedName>
</protein>
<dbReference type="SMART" id="SM00014">
    <property type="entry name" value="acidPPc"/>
    <property type="match status" value="1"/>
</dbReference>
<feature type="transmembrane region" description="Helical" evidence="1">
    <location>
        <begin position="12"/>
        <end position="30"/>
    </location>
</feature>
<feature type="transmembrane region" description="Helical" evidence="1">
    <location>
        <begin position="81"/>
        <end position="105"/>
    </location>
</feature>
<feature type="transmembrane region" description="Helical" evidence="1">
    <location>
        <begin position="210"/>
        <end position="228"/>
    </location>
</feature>
<organism evidence="3 4">
    <name type="scientific">Subdoligranulum variabile DSM 15176</name>
    <dbReference type="NCBI Taxonomy" id="411471"/>
    <lineage>
        <taxon>Bacteria</taxon>
        <taxon>Bacillati</taxon>
        <taxon>Bacillota</taxon>
        <taxon>Clostridia</taxon>
        <taxon>Eubacteriales</taxon>
        <taxon>Oscillospiraceae</taxon>
        <taxon>Subdoligranulum</taxon>
    </lineage>
</organism>
<sequence>MSGHTPFLPRQTLYGAIVVAAALIALGSFVDYPLSSALYDASNPFALFFAAYGAIPAPLGCVAAGTLLVCGRDRKHTVRGIAQSVGGILLLLVGTGLVCFLPAVYLPVSPVLLAAAGVVLCLVTILLTRRLAKGADRAVILRVALAILLVILCELAVVNLIKVCWGRPRMRLVASHPEAYFFPWWQRGTALKESLLAAGVASDEFKSFPSAHTANAATMLLLGLVPCLKPRLLPYRKALVAFGFAWTAVVALSRILLGAHYLTDTAVGFLIGFLSVYLICGALFRRNRGV</sequence>
<keyword evidence="1" id="KW-0472">Membrane</keyword>
<feature type="domain" description="Phosphatidic acid phosphatase type 2/haloperoxidase" evidence="2">
    <location>
        <begin position="143"/>
        <end position="280"/>
    </location>
</feature>
<keyword evidence="1" id="KW-0812">Transmembrane</keyword>
<dbReference type="PANTHER" id="PTHR14969">
    <property type="entry name" value="SPHINGOSINE-1-PHOSPHATE PHOSPHOHYDROLASE"/>
    <property type="match status" value="1"/>
</dbReference>
<proteinExistence type="predicted"/>
<dbReference type="Gene3D" id="1.20.144.10">
    <property type="entry name" value="Phosphatidic acid phosphatase type 2/haloperoxidase"/>
    <property type="match status" value="1"/>
</dbReference>
<dbReference type="HOGENOM" id="CLU_065105_1_0_9"/>
<feature type="transmembrane region" description="Helical" evidence="1">
    <location>
        <begin position="240"/>
        <end position="259"/>
    </location>
</feature>
<keyword evidence="1" id="KW-1133">Transmembrane helix</keyword>
<keyword evidence="4" id="KW-1185">Reference proteome</keyword>
<name>D1PR09_9FIRM</name>
<feature type="transmembrane region" description="Helical" evidence="1">
    <location>
        <begin position="111"/>
        <end position="127"/>
    </location>
</feature>
<evidence type="ECO:0000259" key="2">
    <source>
        <dbReference type="SMART" id="SM00014"/>
    </source>
</evidence>
<dbReference type="AlphaFoldDB" id="D1PR09"/>
<feature type="transmembrane region" description="Helical" evidence="1">
    <location>
        <begin position="265"/>
        <end position="284"/>
    </location>
</feature>
<dbReference type="Pfam" id="PF01569">
    <property type="entry name" value="PAP2"/>
    <property type="match status" value="1"/>
</dbReference>
<dbReference type="EMBL" id="ACBY02000054">
    <property type="protein sequence ID" value="EFB74856.1"/>
    <property type="molecule type" value="Genomic_DNA"/>
</dbReference>
<reference evidence="3" key="1">
    <citation type="submission" date="2009-12" db="EMBL/GenBank/DDBJ databases">
        <authorList>
            <person name="Weinstock G."/>
            <person name="Sodergren E."/>
            <person name="Clifton S."/>
            <person name="Fulton L."/>
            <person name="Fulton B."/>
            <person name="Courtney L."/>
            <person name="Fronick C."/>
            <person name="Harrison M."/>
            <person name="Strong C."/>
            <person name="Farmer C."/>
            <person name="Delahaunty K."/>
            <person name="Markovic C."/>
            <person name="Hall O."/>
            <person name="Minx P."/>
            <person name="Tomlinson C."/>
            <person name="Mitreva M."/>
            <person name="Nelson J."/>
            <person name="Hou S."/>
            <person name="Wollam A."/>
            <person name="Pepin K.H."/>
            <person name="Johnson M."/>
            <person name="Bhonagiri V."/>
            <person name="Nash W.E."/>
            <person name="Warren W."/>
            <person name="Chinwalla A."/>
            <person name="Mardis E.R."/>
            <person name="Wilson R.K."/>
        </authorList>
    </citation>
    <scope>NUCLEOTIDE SEQUENCE [LARGE SCALE GENOMIC DNA]</scope>
    <source>
        <strain evidence="3">DSM 15176</strain>
    </source>
</reference>
<feature type="transmembrane region" description="Helical" evidence="1">
    <location>
        <begin position="45"/>
        <end position="69"/>
    </location>
</feature>
<dbReference type="eggNOG" id="COG0671">
    <property type="taxonomic scope" value="Bacteria"/>
</dbReference>
<dbReference type="SUPFAM" id="SSF48317">
    <property type="entry name" value="Acid phosphatase/Vanadium-dependent haloperoxidase"/>
    <property type="match status" value="1"/>
</dbReference>
<dbReference type="STRING" id="411471.SUBVAR_06836"/>
<comment type="caution">
    <text evidence="3">The sequence shown here is derived from an EMBL/GenBank/DDBJ whole genome shotgun (WGS) entry which is preliminary data.</text>
</comment>
<evidence type="ECO:0000313" key="3">
    <source>
        <dbReference type="EMBL" id="EFB74856.1"/>
    </source>
</evidence>
<dbReference type="OrthoDB" id="1653251at2"/>
<dbReference type="Proteomes" id="UP000003438">
    <property type="component" value="Unassembled WGS sequence"/>
</dbReference>
<dbReference type="PANTHER" id="PTHR14969:SF13">
    <property type="entry name" value="AT30094P"/>
    <property type="match status" value="1"/>
</dbReference>
<gene>
    <name evidence="3" type="ORF">SUBVAR_06836</name>
</gene>
<dbReference type="InterPro" id="IPR036938">
    <property type="entry name" value="PAP2/HPO_sf"/>
</dbReference>
<dbReference type="RefSeq" id="WP_007048187.1">
    <property type="nucleotide sequence ID" value="NZ_GG704770.1"/>
</dbReference>
<feature type="transmembrane region" description="Helical" evidence="1">
    <location>
        <begin position="139"/>
        <end position="161"/>
    </location>
</feature>
<evidence type="ECO:0000313" key="4">
    <source>
        <dbReference type="Proteomes" id="UP000003438"/>
    </source>
</evidence>
<dbReference type="InterPro" id="IPR000326">
    <property type="entry name" value="PAP2/HPO"/>
</dbReference>